<keyword evidence="9" id="KW-1185">Reference proteome</keyword>
<dbReference type="CDD" id="cd07560">
    <property type="entry name" value="Peptidase_S41_CPP"/>
    <property type="match status" value="1"/>
</dbReference>
<keyword evidence="4 5" id="KW-0720">Serine protease</keyword>
<dbReference type="GO" id="GO:0004175">
    <property type="term" value="F:endopeptidase activity"/>
    <property type="evidence" value="ECO:0007669"/>
    <property type="project" value="TreeGrafter"/>
</dbReference>
<evidence type="ECO:0000256" key="3">
    <source>
        <dbReference type="ARBA" id="ARBA00022801"/>
    </source>
</evidence>
<keyword evidence="6" id="KW-0732">Signal</keyword>
<accession>A0A286G2I9</accession>
<dbReference type="SMART" id="SM00228">
    <property type="entry name" value="PDZ"/>
    <property type="match status" value="1"/>
</dbReference>
<dbReference type="PROSITE" id="PS51257">
    <property type="entry name" value="PROKAR_LIPOPROTEIN"/>
    <property type="match status" value="1"/>
</dbReference>
<evidence type="ECO:0000256" key="1">
    <source>
        <dbReference type="ARBA" id="ARBA00009179"/>
    </source>
</evidence>
<dbReference type="GO" id="GO:0006508">
    <property type="term" value="P:proteolysis"/>
    <property type="evidence" value="ECO:0007669"/>
    <property type="project" value="UniProtKB-KW"/>
</dbReference>
<dbReference type="InterPro" id="IPR036034">
    <property type="entry name" value="PDZ_sf"/>
</dbReference>
<dbReference type="SMART" id="SM00245">
    <property type="entry name" value="TSPc"/>
    <property type="match status" value="1"/>
</dbReference>
<feature type="chain" id="PRO_5012515858" evidence="6">
    <location>
        <begin position="31"/>
        <end position="578"/>
    </location>
</feature>
<evidence type="ECO:0000313" key="9">
    <source>
        <dbReference type="Proteomes" id="UP000219621"/>
    </source>
</evidence>
<dbReference type="Gene3D" id="3.90.226.10">
    <property type="entry name" value="2-enoyl-CoA Hydratase, Chain A, domain 1"/>
    <property type="match status" value="1"/>
</dbReference>
<dbReference type="NCBIfam" id="TIGR00225">
    <property type="entry name" value="prc"/>
    <property type="match status" value="1"/>
</dbReference>
<organism evidence="8 9">
    <name type="scientific">Caenispirillum bisanense</name>
    <dbReference type="NCBI Taxonomy" id="414052"/>
    <lineage>
        <taxon>Bacteria</taxon>
        <taxon>Pseudomonadati</taxon>
        <taxon>Pseudomonadota</taxon>
        <taxon>Alphaproteobacteria</taxon>
        <taxon>Rhodospirillales</taxon>
        <taxon>Novispirillaceae</taxon>
        <taxon>Caenispirillum</taxon>
    </lineage>
</organism>
<dbReference type="InterPro" id="IPR029045">
    <property type="entry name" value="ClpP/crotonase-like_dom_sf"/>
</dbReference>
<dbReference type="PANTHER" id="PTHR32060:SF30">
    <property type="entry name" value="CARBOXY-TERMINAL PROCESSING PROTEASE CTPA"/>
    <property type="match status" value="1"/>
</dbReference>
<dbReference type="Pfam" id="PF03572">
    <property type="entry name" value="Peptidase_S41"/>
    <property type="match status" value="1"/>
</dbReference>
<evidence type="ECO:0000256" key="2">
    <source>
        <dbReference type="ARBA" id="ARBA00022670"/>
    </source>
</evidence>
<evidence type="ECO:0000256" key="5">
    <source>
        <dbReference type="RuleBase" id="RU004404"/>
    </source>
</evidence>
<dbReference type="Proteomes" id="UP000219621">
    <property type="component" value="Unassembled WGS sequence"/>
</dbReference>
<sequence>MSFRQKMTRPAHRIKRTALVVAALTAAACAPSEGPTSSAVAAGPVPSAPHAVDRSDGFAVREAERVFSYAFDAITDRYIDGVTARGVAVEGLRGLGSIDPAVAVEVEGGRAEIRTPAGLLASVAAPADDDARGWARAVTELIAGARGTSPQLAAAGREDIYEAVFDATLAKLDMFSRYAGAEEARDHRASRNGFGGIGIRYVKNEDGLLVKDVFEDAPSDGLLFVDDVIVGVAGTPTVDLETKQIKDLLRGPIDSSVTLSVKRTGIDQPVQVPIRRALVVPRTVTLTLDHDVAVIKISSFNQRTASGVDTAVRQARAGLGASLRGIVLDLRGNPGGLLDQAVAVSDLFLTDGPIVSTRGRHPESRQAYAAREDDVAAGLPVVVLVDGRSASSAEIVTAALQDRGRAVVVGTTSYGKGTVQTVVRLPNDGELTLTWSRFHSPSGYALHGLGVMPALCTATADSAPQVAEAPGTAHEDDDAVVPVTHSDVPAAGEDAGRTVEKLIASRAAAAGSVPTQYAQWRSTPIEDTEGRKRLRTACPPVNHADSTVDLAVGERLIEDRGLYSWALGLTHGADTAAR</sequence>
<evidence type="ECO:0000256" key="6">
    <source>
        <dbReference type="SAM" id="SignalP"/>
    </source>
</evidence>
<dbReference type="Gene3D" id="2.30.42.10">
    <property type="match status" value="1"/>
</dbReference>
<dbReference type="SUPFAM" id="SSF52096">
    <property type="entry name" value="ClpP/crotonase"/>
    <property type="match status" value="1"/>
</dbReference>
<dbReference type="EMBL" id="OCNJ01000001">
    <property type="protein sequence ID" value="SOD89767.1"/>
    <property type="molecule type" value="Genomic_DNA"/>
</dbReference>
<feature type="domain" description="PDZ" evidence="7">
    <location>
        <begin position="183"/>
        <end position="250"/>
    </location>
</feature>
<gene>
    <name evidence="8" type="ORF">SAMN05421508_101328</name>
</gene>
<proteinExistence type="inferred from homology"/>
<feature type="signal peptide" evidence="6">
    <location>
        <begin position="1"/>
        <end position="30"/>
    </location>
</feature>
<dbReference type="GO" id="GO:0007165">
    <property type="term" value="P:signal transduction"/>
    <property type="evidence" value="ECO:0007669"/>
    <property type="project" value="TreeGrafter"/>
</dbReference>
<dbReference type="InterPro" id="IPR005151">
    <property type="entry name" value="Tail-specific_protease"/>
</dbReference>
<reference evidence="8 9" key="1">
    <citation type="submission" date="2017-09" db="EMBL/GenBank/DDBJ databases">
        <authorList>
            <person name="Ehlers B."/>
            <person name="Leendertz F.H."/>
        </authorList>
    </citation>
    <scope>NUCLEOTIDE SEQUENCE [LARGE SCALE GENOMIC DNA]</scope>
    <source>
        <strain evidence="8 9">USBA 140</strain>
    </source>
</reference>
<evidence type="ECO:0000259" key="7">
    <source>
        <dbReference type="PROSITE" id="PS50106"/>
    </source>
</evidence>
<dbReference type="Gene3D" id="3.30.750.44">
    <property type="match status" value="1"/>
</dbReference>
<dbReference type="PROSITE" id="PS50106">
    <property type="entry name" value="PDZ"/>
    <property type="match status" value="1"/>
</dbReference>
<dbReference type="AlphaFoldDB" id="A0A286G2I9"/>
<keyword evidence="3 5" id="KW-0378">Hydrolase</keyword>
<keyword evidence="2 5" id="KW-0645">Protease</keyword>
<dbReference type="GO" id="GO:0008236">
    <property type="term" value="F:serine-type peptidase activity"/>
    <property type="evidence" value="ECO:0007669"/>
    <property type="project" value="UniProtKB-KW"/>
</dbReference>
<evidence type="ECO:0000313" key="8">
    <source>
        <dbReference type="EMBL" id="SOD89767.1"/>
    </source>
</evidence>
<dbReference type="PANTHER" id="PTHR32060">
    <property type="entry name" value="TAIL-SPECIFIC PROTEASE"/>
    <property type="match status" value="1"/>
</dbReference>
<comment type="similarity">
    <text evidence="1 5">Belongs to the peptidase S41A family.</text>
</comment>
<name>A0A286G2I9_9PROT</name>
<protein>
    <submittedName>
        <fullName evidence="8">Carboxyl-terminal processing protease</fullName>
    </submittedName>
</protein>
<dbReference type="InterPro" id="IPR004447">
    <property type="entry name" value="Peptidase_S41A"/>
</dbReference>
<dbReference type="SUPFAM" id="SSF50156">
    <property type="entry name" value="PDZ domain-like"/>
    <property type="match status" value="1"/>
</dbReference>
<dbReference type="InterPro" id="IPR001478">
    <property type="entry name" value="PDZ"/>
</dbReference>
<evidence type="ECO:0000256" key="4">
    <source>
        <dbReference type="ARBA" id="ARBA00022825"/>
    </source>
</evidence>
<dbReference type="GO" id="GO:0030288">
    <property type="term" value="C:outer membrane-bounded periplasmic space"/>
    <property type="evidence" value="ECO:0007669"/>
    <property type="project" value="TreeGrafter"/>
</dbReference>